<keyword evidence="10" id="KW-0325">Glycoprotein</keyword>
<feature type="signal peptide" evidence="15">
    <location>
        <begin position="1"/>
        <end position="24"/>
    </location>
</feature>
<dbReference type="InterPro" id="IPR002049">
    <property type="entry name" value="LE_dom"/>
</dbReference>
<dbReference type="Pfam" id="PF00055">
    <property type="entry name" value="Laminin_N"/>
    <property type="match status" value="1"/>
</dbReference>
<gene>
    <name evidence="18" type="primary">Lamb3</name>
    <name evidence="18" type="ORF">CHATOR_R11481</name>
</gene>
<feature type="disulfide bond" evidence="12">
    <location>
        <begin position="468"/>
        <end position="477"/>
    </location>
</feature>
<dbReference type="InterPro" id="IPR008211">
    <property type="entry name" value="Laminin_N"/>
</dbReference>
<feature type="domain" description="Laminin N-terminal" evidence="17">
    <location>
        <begin position="29"/>
        <end position="256"/>
    </location>
</feature>
<evidence type="ECO:0000256" key="9">
    <source>
        <dbReference type="ARBA" id="ARBA00023157"/>
    </source>
</evidence>
<dbReference type="Gene3D" id="2.10.25.10">
    <property type="entry name" value="Laminin"/>
    <property type="match status" value="4"/>
</dbReference>
<evidence type="ECO:0000256" key="13">
    <source>
        <dbReference type="SAM" id="Coils"/>
    </source>
</evidence>
<keyword evidence="7" id="KW-0130">Cell adhesion</keyword>
<dbReference type="InterPro" id="IPR000742">
    <property type="entry name" value="EGF"/>
</dbReference>
<dbReference type="PANTHER" id="PTHR10574">
    <property type="entry name" value="NETRIN/LAMININ-RELATED"/>
    <property type="match status" value="1"/>
</dbReference>
<keyword evidence="3" id="KW-0272">Extracellular matrix</keyword>
<dbReference type="SMART" id="SM00180">
    <property type="entry name" value="EGF_Lam"/>
    <property type="match status" value="6"/>
</dbReference>
<feature type="disulfide bond" evidence="12">
    <location>
        <begin position="416"/>
        <end position="425"/>
    </location>
</feature>
<keyword evidence="8 13" id="KW-0175">Coiled coil</keyword>
<sequence>MESRCQLWPWALFVLLVFPRLLGAQQACSRGACYPPGGDLLVGRVQHLRASSTCGLTKPETYCTPHGEWNMRCCRCDSRLPHARSGHRIANVLSSAGRSRWWQSQSGMEHVYLQLDLDEKFQLSSILLDFRSPLPTAMLIERSTDFGETWEVYQYLASDCASAFPHVPRGSPESWGDARCQALQARDGFPAHGGKVKFSVQDLASTITTSYSQAVNTLGQFTNLRINFTQLPHVMRQGYRSPSTFYAVTEMQVLGNCFCNGHADRCAPSRDLNAAVLRTRRGKAWSLRQVHGHCECQHNTAGPHCDHCAALYNDRPWAPAEDNDPHECQRCNCNGHSASCHFDPEVFRASGGASGGVCDDCQHNTAGNNCERCKTNYFRNQRQGLTHPEACLPCECDPDGVVPGSVCDPHSGRCVCKENVQGERCHLCKPGFAQLAHANPTGCRRCTCNVLGTRQDVPCDDETGQCSCLPSVVGTDCDQCAAEHWDMASGRGCRPCGCHPGGSRSTQCNQFTGQCPCKEGFTGRTCSAVQQEQVCPDRHYGDVRVGCTECNCDFQGTEDAGCDKSTGRCLCRPGVTGPRCDQCQRDHCSTYPSCEPCHPCFHAYDGDIQRLRLRLHQAGLSNSSVQLPGGTGGSRLGPRLSRAEGSAQQAQGILGRSPATEQSLAQAGSALAAIREQMQAINPNLHFMDVTTSLSSELEALNSSLVIINTQYQSKKTQFETSRSTDLSGAFQTIRSAYQTSTNASSIIAGAAGPLAQSRENRRSAAGLEGTAAAHSAKLLALRAEIASSPSLTPAVNKICGGFRVEKCTPAQCEGLLCPRDNGTACGAGLTCRGAFPLSGAALGAAAKAAGELGSLNARLRETAQLVRMAPSGFCCLQIKTTETSANQIQSNARRLVEQMSVTRTQIEGDVRRIQQFIQQVRNFLSDKDTDPATIQEISEFVLSLRLPTDAAAVLRKMTEIQNLATKLQCPESILAQTAEDIAKAKQLQQEAEQARNRANAVEGNVEEVVGNLRRANTVLLEAQGAIRGSSSSLRFIQERVEEIEAVLGPAEKNVQSVAGQLAGLMEGLSRLQQAAGQNRLRASDVQRAAAAAGEEASGAQQAFQQVKQTYAELKRRMEQSPALGVQGSRVQSIDREAKDLLEETWAMMLRMETLETEIQESNRALLSKSARLSGLQEQVGRIRDAINKRVAYYDSCS</sequence>
<dbReference type="AlphaFoldDB" id="A0A7L0JTW0"/>
<dbReference type="GO" id="GO:0009887">
    <property type="term" value="P:animal organ morphogenesis"/>
    <property type="evidence" value="ECO:0007669"/>
    <property type="project" value="TreeGrafter"/>
</dbReference>
<dbReference type="GO" id="GO:0005604">
    <property type="term" value="C:basement membrane"/>
    <property type="evidence" value="ECO:0007669"/>
    <property type="project" value="UniProtKB-SubCell"/>
</dbReference>
<dbReference type="FunFam" id="2.10.25.10:FF:000084">
    <property type="entry name" value="Laminin subunit alpha 3"/>
    <property type="match status" value="1"/>
</dbReference>
<proteinExistence type="predicted"/>
<comment type="caution">
    <text evidence="12">Lacks conserved residue(s) required for the propagation of feature annotation.</text>
</comment>
<feature type="region of interest" description="Disordered" evidence="14">
    <location>
        <begin position="622"/>
        <end position="659"/>
    </location>
</feature>
<feature type="disulfide bond" evidence="12">
    <location>
        <begin position="550"/>
        <end position="562"/>
    </location>
</feature>
<evidence type="ECO:0000256" key="2">
    <source>
        <dbReference type="ARBA" id="ARBA00022525"/>
    </source>
</evidence>
<evidence type="ECO:0000256" key="15">
    <source>
        <dbReference type="SAM" id="SignalP"/>
    </source>
</evidence>
<dbReference type="SMART" id="SM00181">
    <property type="entry name" value="EGF"/>
    <property type="match status" value="4"/>
</dbReference>
<dbReference type="GO" id="GO:0007155">
    <property type="term" value="P:cell adhesion"/>
    <property type="evidence" value="ECO:0007669"/>
    <property type="project" value="UniProtKB-KW"/>
</dbReference>
<evidence type="ECO:0000313" key="19">
    <source>
        <dbReference type="Proteomes" id="UP000537522"/>
    </source>
</evidence>
<feature type="non-terminal residue" evidence="18">
    <location>
        <position position="1"/>
    </location>
</feature>
<protein>
    <submittedName>
        <fullName evidence="18">LAMB3 protein</fullName>
    </submittedName>
</protein>
<keyword evidence="6" id="KW-0084">Basement membrane</keyword>
<dbReference type="CDD" id="cd00055">
    <property type="entry name" value="EGF_Lam"/>
    <property type="match status" value="6"/>
</dbReference>
<dbReference type="SUPFAM" id="SSF57997">
    <property type="entry name" value="Tropomyosin"/>
    <property type="match status" value="1"/>
</dbReference>
<dbReference type="PROSITE" id="PS51117">
    <property type="entry name" value="LAMININ_NTER"/>
    <property type="match status" value="1"/>
</dbReference>
<evidence type="ECO:0000259" key="17">
    <source>
        <dbReference type="PROSITE" id="PS51117"/>
    </source>
</evidence>
<feature type="coiled-coil region" evidence="13">
    <location>
        <begin position="975"/>
        <end position="1012"/>
    </location>
</feature>
<keyword evidence="5" id="KW-0677">Repeat</keyword>
<dbReference type="PROSITE" id="PS01248">
    <property type="entry name" value="EGF_LAM_1"/>
    <property type="match status" value="1"/>
</dbReference>
<dbReference type="FunFam" id="2.10.25.10:FF:000135">
    <property type="entry name" value="Laminin subunit beta 4"/>
    <property type="match status" value="1"/>
</dbReference>
<evidence type="ECO:0000256" key="10">
    <source>
        <dbReference type="ARBA" id="ARBA00023180"/>
    </source>
</evidence>
<name>A0A7L0JTW0_CHATO</name>
<evidence type="ECO:0000256" key="5">
    <source>
        <dbReference type="ARBA" id="ARBA00022737"/>
    </source>
</evidence>
<evidence type="ECO:0000256" key="8">
    <source>
        <dbReference type="ARBA" id="ARBA00023054"/>
    </source>
</evidence>
<feature type="chain" id="PRO_5029718967" evidence="15">
    <location>
        <begin position="25"/>
        <end position="1198"/>
    </location>
</feature>
<evidence type="ECO:0000256" key="3">
    <source>
        <dbReference type="ARBA" id="ARBA00022530"/>
    </source>
</evidence>
<evidence type="ECO:0000256" key="1">
    <source>
        <dbReference type="ARBA" id="ARBA00004302"/>
    </source>
</evidence>
<dbReference type="SMART" id="SM00136">
    <property type="entry name" value="LamNT"/>
    <property type="match status" value="1"/>
</dbReference>
<dbReference type="PANTHER" id="PTHR10574:SF268">
    <property type="entry name" value="LAMININ SUBUNIT BETA-3"/>
    <property type="match status" value="1"/>
</dbReference>
<comment type="subcellular location">
    <subcellularLocation>
        <location evidence="1">Secreted</location>
        <location evidence="1">Extracellular space</location>
        <location evidence="1">Extracellular matrix</location>
        <location evidence="1">Basement membrane</location>
    </subcellularLocation>
</comment>
<dbReference type="PROSITE" id="PS50027">
    <property type="entry name" value="EGF_LAM_2"/>
    <property type="match status" value="5"/>
</dbReference>
<dbReference type="Pfam" id="PF24973">
    <property type="entry name" value="EGF_LMN_ATRN"/>
    <property type="match status" value="1"/>
</dbReference>
<feature type="disulfide bond" evidence="12">
    <location>
        <begin position="517"/>
        <end position="526"/>
    </location>
</feature>
<feature type="disulfide bond" evidence="12">
    <location>
        <begin position="571"/>
        <end position="580"/>
    </location>
</feature>
<comment type="caution">
    <text evidence="18">The sequence shown here is derived from an EMBL/GenBank/DDBJ whole genome shotgun (WGS) entry which is preliminary data.</text>
</comment>
<dbReference type="PRINTS" id="PR00011">
    <property type="entry name" value="EGFLAMININ"/>
</dbReference>
<feature type="disulfide bond" evidence="12">
    <location>
        <begin position="496"/>
        <end position="508"/>
    </location>
</feature>
<keyword evidence="2" id="KW-0964">Secreted</keyword>
<dbReference type="Gene3D" id="2.170.300.10">
    <property type="entry name" value="Tie2 ligand-binding domain superfamily"/>
    <property type="match status" value="1"/>
</dbReference>
<dbReference type="FunFam" id="2.10.25.10:FF:000101">
    <property type="entry name" value="Laminin subunit beta 1"/>
    <property type="match status" value="1"/>
</dbReference>
<accession>A0A7L0JTW0</accession>
<evidence type="ECO:0000313" key="18">
    <source>
        <dbReference type="EMBL" id="NXK46823.1"/>
    </source>
</evidence>
<dbReference type="FunFam" id="2.60.120.260:FF:000073">
    <property type="entry name" value="Laminin subunit beta 3"/>
    <property type="match status" value="1"/>
</dbReference>
<evidence type="ECO:0000256" key="14">
    <source>
        <dbReference type="SAM" id="MobiDB-lite"/>
    </source>
</evidence>
<feature type="disulfide bond" evidence="12">
    <location>
        <begin position="552"/>
        <end position="569"/>
    </location>
</feature>
<dbReference type="CDD" id="cd22303">
    <property type="entry name" value="cc_LAMB3_C"/>
    <property type="match status" value="1"/>
</dbReference>
<evidence type="ECO:0000256" key="12">
    <source>
        <dbReference type="PROSITE-ProRule" id="PRU00460"/>
    </source>
</evidence>
<dbReference type="SUPFAM" id="SSF57196">
    <property type="entry name" value="EGF/Laminin"/>
    <property type="match status" value="6"/>
</dbReference>
<dbReference type="Pfam" id="PF00053">
    <property type="entry name" value="EGF_laminin"/>
    <property type="match status" value="5"/>
</dbReference>
<feature type="domain" description="Laminin EGF-like" evidence="16">
    <location>
        <begin position="331"/>
        <end position="393"/>
    </location>
</feature>
<feature type="domain" description="Laminin EGF-like" evidence="16">
    <location>
        <begin position="550"/>
        <end position="596"/>
    </location>
</feature>
<keyword evidence="9 12" id="KW-1015">Disulfide bond</keyword>
<feature type="non-terminal residue" evidence="18">
    <location>
        <position position="1198"/>
    </location>
</feature>
<evidence type="ECO:0000256" key="4">
    <source>
        <dbReference type="ARBA" id="ARBA00022729"/>
    </source>
</evidence>
<evidence type="ECO:0000256" key="11">
    <source>
        <dbReference type="ARBA" id="ARBA00023292"/>
    </source>
</evidence>
<evidence type="ECO:0000256" key="6">
    <source>
        <dbReference type="ARBA" id="ARBA00022869"/>
    </source>
</evidence>
<feature type="domain" description="Laminin EGF-like" evidence="16">
    <location>
        <begin position="496"/>
        <end position="549"/>
    </location>
</feature>
<dbReference type="InterPro" id="IPR056863">
    <property type="entry name" value="LMN_ATRN_NET-like_EGF"/>
</dbReference>
<keyword evidence="4 15" id="KW-0732">Signal</keyword>
<feature type="disulfide bond" evidence="12">
    <location>
        <begin position="361"/>
        <end position="370"/>
    </location>
</feature>
<dbReference type="FunFam" id="2.170.300.10:FF:000001">
    <property type="entry name" value="Laminin subunit beta-1"/>
    <property type="match status" value="1"/>
</dbReference>
<evidence type="ECO:0000256" key="7">
    <source>
        <dbReference type="ARBA" id="ARBA00022889"/>
    </source>
</evidence>
<dbReference type="EMBL" id="VXAL01004407">
    <property type="protein sequence ID" value="NXK46823.1"/>
    <property type="molecule type" value="Genomic_DNA"/>
</dbReference>
<dbReference type="FunFam" id="2.10.25.10:FF:000333">
    <property type="entry name" value="netrin-4 isoform X2"/>
    <property type="match status" value="1"/>
</dbReference>
<feature type="domain" description="Laminin EGF-like" evidence="16">
    <location>
        <begin position="446"/>
        <end position="495"/>
    </location>
</feature>
<dbReference type="Proteomes" id="UP000537522">
    <property type="component" value="Unassembled WGS sequence"/>
</dbReference>
<dbReference type="InterPro" id="IPR050440">
    <property type="entry name" value="Laminin/Netrin_ECM"/>
</dbReference>
<dbReference type="GO" id="GO:0009888">
    <property type="term" value="P:tissue development"/>
    <property type="evidence" value="ECO:0007669"/>
    <property type="project" value="TreeGrafter"/>
</dbReference>
<feature type="disulfide bond" evidence="12">
    <location>
        <begin position="498"/>
        <end position="515"/>
    </location>
</feature>
<organism evidence="18 19">
    <name type="scientific">Chauna torquata</name>
    <name type="common">Southern screamer</name>
    <dbReference type="NCBI Taxonomy" id="30388"/>
    <lineage>
        <taxon>Eukaryota</taxon>
        <taxon>Metazoa</taxon>
        <taxon>Chordata</taxon>
        <taxon>Craniata</taxon>
        <taxon>Vertebrata</taxon>
        <taxon>Euteleostomi</taxon>
        <taxon>Archelosauria</taxon>
        <taxon>Archosauria</taxon>
        <taxon>Dinosauria</taxon>
        <taxon>Saurischia</taxon>
        <taxon>Theropoda</taxon>
        <taxon>Coelurosauria</taxon>
        <taxon>Aves</taxon>
        <taxon>Neognathae</taxon>
        <taxon>Galloanserae</taxon>
        <taxon>Anseriformes</taxon>
        <taxon>Anhimidae</taxon>
        <taxon>Chauna</taxon>
    </lineage>
</organism>
<dbReference type="Gene3D" id="1.20.5.340">
    <property type="match status" value="1"/>
</dbReference>
<evidence type="ECO:0000259" key="16">
    <source>
        <dbReference type="PROSITE" id="PS50027"/>
    </source>
</evidence>
<keyword evidence="19" id="KW-1185">Reference proteome</keyword>
<dbReference type="Gene3D" id="2.60.120.260">
    <property type="entry name" value="Galactose-binding domain-like"/>
    <property type="match status" value="1"/>
</dbReference>
<feature type="domain" description="Laminin EGF-like" evidence="16">
    <location>
        <begin position="394"/>
        <end position="445"/>
    </location>
</feature>
<keyword evidence="11 12" id="KW-0424">Laminin EGF-like domain</keyword>
<reference evidence="18 19" key="1">
    <citation type="submission" date="2019-09" db="EMBL/GenBank/DDBJ databases">
        <title>Bird 10,000 Genomes (B10K) Project - Family phase.</title>
        <authorList>
            <person name="Zhang G."/>
        </authorList>
    </citation>
    <scope>NUCLEOTIDE SEQUENCE [LARGE SCALE GENOMIC DNA]</scope>
    <source>
        <strain evidence="18">B10K-DU-011-36</strain>
        <tissue evidence="18">Muscle</tissue>
    </source>
</reference>